<name>A0A0E0GEJ5_ORYNI</name>
<dbReference type="Proteomes" id="UP000006591">
    <property type="component" value="Chromosome 2"/>
</dbReference>
<reference evidence="2" key="2">
    <citation type="submission" date="2018-04" db="EMBL/GenBank/DDBJ databases">
        <title>OnivRS2 (Oryza nivara Reference Sequence Version 2).</title>
        <authorList>
            <person name="Zhang J."/>
            <person name="Kudrna D."/>
            <person name="Lee S."/>
            <person name="Talag J."/>
            <person name="Rajasekar S."/>
            <person name="Welchert J."/>
            <person name="Hsing Y.-I."/>
            <person name="Wing R.A."/>
        </authorList>
    </citation>
    <scope>NUCLEOTIDE SEQUENCE [LARGE SCALE GENOMIC DNA]</scope>
    <source>
        <strain evidence="2">SL10</strain>
    </source>
</reference>
<dbReference type="HOGENOM" id="CLU_129541_0_0_1"/>
<sequence length="190" mass="20287">MPDLPHPRNGTARTHHCTAGLAPRSPHAVAISAPAAEGSVGVAASGAAPSSPPQSGPLTVMHQAVAGRTGARQEPMAFGFKMLYEEGQGDFVILFFIDWPLVDIYELIYSIGTTKSSSTGSLEIHQSISDGSKSKEDQKLKRHENKSFPLFECLDQLIGFTSSTSNHVNLKGKDMATTNNIAEERLVDGP</sequence>
<dbReference type="STRING" id="4536.A0A0E0GEJ5"/>
<protein>
    <submittedName>
        <fullName evidence="2">Uncharacterized protein</fullName>
    </submittedName>
</protein>
<evidence type="ECO:0000313" key="3">
    <source>
        <dbReference type="Proteomes" id="UP000006591"/>
    </source>
</evidence>
<dbReference type="AlphaFoldDB" id="A0A0E0GEJ5"/>
<accession>A0A0E0GEJ5</accession>
<evidence type="ECO:0000313" key="2">
    <source>
        <dbReference type="EnsemblPlants" id="ONIVA02G39280.1"/>
    </source>
</evidence>
<dbReference type="EnsemblPlants" id="ONIVA02G39280.1">
    <property type="protein sequence ID" value="ONIVA02G39280.1"/>
    <property type="gene ID" value="ONIVA02G39280"/>
</dbReference>
<organism evidence="2">
    <name type="scientific">Oryza nivara</name>
    <name type="common">Indian wild rice</name>
    <name type="synonym">Oryza sativa f. spontanea</name>
    <dbReference type="NCBI Taxonomy" id="4536"/>
    <lineage>
        <taxon>Eukaryota</taxon>
        <taxon>Viridiplantae</taxon>
        <taxon>Streptophyta</taxon>
        <taxon>Embryophyta</taxon>
        <taxon>Tracheophyta</taxon>
        <taxon>Spermatophyta</taxon>
        <taxon>Magnoliopsida</taxon>
        <taxon>Liliopsida</taxon>
        <taxon>Poales</taxon>
        <taxon>Poaceae</taxon>
        <taxon>BOP clade</taxon>
        <taxon>Oryzoideae</taxon>
        <taxon>Oryzeae</taxon>
        <taxon>Oryzinae</taxon>
        <taxon>Oryza</taxon>
    </lineage>
</organism>
<feature type="region of interest" description="Disordered" evidence="1">
    <location>
        <begin position="116"/>
        <end position="141"/>
    </location>
</feature>
<proteinExistence type="predicted"/>
<evidence type="ECO:0000256" key="1">
    <source>
        <dbReference type="SAM" id="MobiDB-lite"/>
    </source>
</evidence>
<keyword evidence="3" id="KW-1185">Reference proteome</keyword>
<dbReference type="Gramene" id="ONIVA02G39280.1">
    <property type="protein sequence ID" value="ONIVA02G39280.1"/>
    <property type="gene ID" value="ONIVA02G39280"/>
</dbReference>
<reference evidence="2" key="1">
    <citation type="submission" date="2015-04" db="UniProtKB">
        <authorList>
            <consortium name="EnsemblPlants"/>
        </authorList>
    </citation>
    <scope>IDENTIFICATION</scope>
    <source>
        <strain evidence="2">SL10</strain>
    </source>
</reference>